<organism evidence="2 3">
    <name type="scientific">Rivihabitans pingtungensis</name>
    <dbReference type="NCBI Taxonomy" id="1054498"/>
    <lineage>
        <taxon>Bacteria</taxon>
        <taxon>Pseudomonadati</taxon>
        <taxon>Pseudomonadota</taxon>
        <taxon>Betaproteobacteria</taxon>
        <taxon>Neisseriales</taxon>
        <taxon>Aquaspirillaceae</taxon>
        <taxon>Rivihabitans</taxon>
    </lineage>
</organism>
<evidence type="ECO:0000259" key="1">
    <source>
        <dbReference type="PROSITE" id="PS51534"/>
    </source>
</evidence>
<dbReference type="SUPFAM" id="SSF52540">
    <property type="entry name" value="P-loop containing nucleoside triphosphate hydrolases"/>
    <property type="match status" value="1"/>
</dbReference>
<gene>
    <name evidence="2" type="ORF">DFR34_12525</name>
</gene>
<evidence type="ECO:0000313" key="2">
    <source>
        <dbReference type="EMBL" id="PXX75788.1"/>
    </source>
</evidence>
<reference evidence="2 3" key="1">
    <citation type="submission" date="2018-05" db="EMBL/GenBank/DDBJ databases">
        <title>Genomic Encyclopedia of Type Strains, Phase IV (KMG-IV): sequencing the most valuable type-strain genomes for metagenomic binning, comparative biology and taxonomic classification.</title>
        <authorList>
            <person name="Goeker M."/>
        </authorList>
    </citation>
    <scope>NUCLEOTIDE SEQUENCE [LARGE SCALE GENOMIC DNA]</scope>
    <source>
        <strain evidence="2 3">DSM 29661</strain>
    </source>
</reference>
<dbReference type="InterPro" id="IPR013568">
    <property type="entry name" value="SEFIR_dom"/>
</dbReference>
<dbReference type="Gene3D" id="3.40.50.300">
    <property type="entry name" value="P-loop containing nucleotide triphosphate hydrolases"/>
    <property type="match status" value="1"/>
</dbReference>
<keyword evidence="3" id="KW-1185">Reference proteome</keyword>
<accession>A0A318KEY4</accession>
<dbReference type="Pfam" id="PF13676">
    <property type="entry name" value="TIR_2"/>
    <property type="match status" value="1"/>
</dbReference>
<dbReference type="PROSITE" id="PS51534">
    <property type="entry name" value="SEFIR"/>
    <property type="match status" value="1"/>
</dbReference>
<dbReference type="AlphaFoldDB" id="A0A318KEY4"/>
<dbReference type="InterPro" id="IPR000157">
    <property type="entry name" value="TIR_dom"/>
</dbReference>
<dbReference type="InterPro" id="IPR027417">
    <property type="entry name" value="P-loop_NTPase"/>
</dbReference>
<dbReference type="InterPro" id="IPR035897">
    <property type="entry name" value="Toll_tir_struct_dom_sf"/>
</dbReference>
<name>A0A318KEY4_9NEIS</name>
<dbReference type="GO" id="GO:0007165">
    <property type="term" value="P:signal transduction"/>
    <property type="evidence" value="ECO:0007669"/>
    <property type="project" value="InterPro"/>
</dbReference>
<dbReference type="OrthoDB" id="1426235at2"/>
<feature type="domain" description="SEFIR" evidence="1">
    <location>
        <begin position="1"/>
        <end position="140"/>
    </location>
</feature>
<dbReference type="Gene3D" id="3.40.50.10140">
    <property type="entry name" value="Toll/interleukin-1 receptor homology (TIR) domain"/>
    <property type="match status" value="1"/>
</dbReference>
<evidence type="ECO:0000313" key="3">
    <source>
        <dbReference type="Proteomes" id="UP000247555"/>
    </source>
</evidence>
<dbReference type="Proteomes" id="UP000247555">
    <property type="component" value="Unassembled WGS sequence"/>
</dbReference>
<proteinExistence type="predicted"/>
<comment type="caution">
    <text evidence="2">The sequence shown here is derived from an EMBL/GenBank/DDBJ whole genome shotgun (WGS) entry which is preliminary data.</text>
</comment>
<dbReference type="EMBL" id="QJKI01000025">
    <property type="protein sequence ID" value="PXX75788.1"/>
    <property type="molecule type" value="Genomic_DNA"/>
</dbReference>
<protein>
    <submittedName>
        <fullName evidence="2">SEFIR domain-containing protein</fullName>
    </submittedName>
</protein>
<sequence>MSQVFISYRHSNTHSPRVAELVKTLRAAGVNVVIDSDQLPAGPNGGWPKWSQQQVEKADKVLIACTPGWHECYEADGPLGIGHGCAAEAHIVRQMLYNQGFNNPQFRVVLLAPEDINSIPLGLQAYHRFHWHKPEDQAHVLTWLTATASSPATAQPPAISWPTLHTPFDRRMANCHDEFHAFEAMLQSQSAKRALLIHGPSGRGKTHLTNEFQRMAIELGLDHSRIECRHGVTLEAVLHRQIEIPGFTTGASNSFSMQCKHLIDACKNLNRPHLLLIDTFEQASQEVKDWLERDVLARLHACPALRVVVCGQSVPNQQHAVWRGYAQSFDLKPIFDTQAWQEFCVKHSRRTSLPEDFIQFIQALTFTFQGDPKQISPILSLYTERLGATESAR</sequence>
<dbReference type="RefSeq" id="WP_158281843.1">
    <property type="nucleotide sequence ID" value="NZ_QJKI01000025.1"/>
</dbReference>